<dbReference type="KEGG" id="nmf:NMS_2707"/>
<organism evidence="1 2">
    <name type="scientific">Nonlabens marinus S1-08</name>
    <dbReference type="NCBI Taxonomy" id="1454201"/>
    <lineage>
        <taxon>Bacteria</taxon>
        <taxon>Pseudomonadati</taxon>
        <taxon>Bacteroidota</taxon>
        <taxon>Flavobacteriia</taxon>
        <taxon>Flavobacteriales</taxon>
        <taxon>Flavobacteriaceae</taxon>
        <taxon>Nonlabens</taxon>
    </lineage>
</organism>
<evidence type="ECO:0000313" key="2">
    <source>
        <dbReference type="Proteomes" id="UP000031760"/>
    </source>
</evidence>
<protein>
    <submittedName>
        <fullName evidence="1">Uncharacterized protein</fullName>
    </submittedName>
</protein>
<dbReference type="HOGENOM" id="CLU_085003_1_0_10"/>
<dbReference type="RefSeq" id="WP_041497221.1">
    <property type="nucleotide sequence ID" value="NZ_AP014548.1"/>
</dbReference>
<gene>
    <name evidence="1" type="ORF">NMS_2707</name>
</gene>
<accession>W8W0Q1</accession>
<dbReference type="EMBL" id="AP014548">
    <property type="protein sequence ID" value="BAO56716.1"/>
    <property type="molecule type" value="Genomic_DNA"/>
</dbReference>
<keyword evidence="2" id="KW-1185">Reference proteome</keyword>
<reference evidence="1 2" key="1">
    <citation type="journal article" date="2014" name="Proc. Natl. Acad. Sci. U.S.A.">
        <title>Functional characterization of flavobacteria rhodopsins reveals a unique class of light-driven chloride pump in bacteria.</title>
        <authorList>
            <person name="Yoshizawa S."/>
            <person name="Kumagai Y."/>
            <person name="Kim H."/>
            <person name="Ogura Y."/>
            <person name="Hayashi T."/>
            <person name="Iwasaki W."/>
            <person name="DeLong E.F."/>
            <person name="Kogure K."/>
        </authorList>
    </citation>
    <scope>NUCLEOTIDE SEQUENCE [LARGE SCALE GENOMIC DNA]</scope>
    <source>
        <strain evidence="1 2">S1-08</strain>
    </source>
</reference>
<dbReference type="OrthoDB" id="282859at2"/>
<dbReference type="PROSITE" id="PS51257">
    <property type="entry name" value="PROKAR_LIPOPROTEIN"/>
    <property type="match status" value="1"/>
</dbReference>
<sequence length="266" mass="29808">MKNILYIVCALMTLVACKADLEKEVSENNDLAIDNTLSDAEKFVEKIETAHHKGAFLQQEVVSFDIDLNFGGQDRLDATVFISTDSRFVRIEKNNGEVLLYDGTNVWLAPQSASQNGARFDVFTWSYFFSLPYKLTDPGTQITLKNQDAVNEHLRLSFEAGTGDAPDDWYDLYTYADTNLLHYAGYIVTYGGTPVDQAAENAHAIAYEDYKEVNGIPIAHTWKFYNYGESVDTTQVIGEAKLSNLRFSAMDSSLFQKPSDASQIQL</sequence>
<evidence type="ECO:0000313" key="1">
    <source>
        <dbReference type="EMBL" id="BAO56716.1"/>
    </source>
</evidence>
<proteinExistence type="predicted"/>
<name>W8W0Q1_9FLAO</name>
<dbReference type="STRING" id="1454201.NMS_2707"/>
<dbReference type="Proteomes" id="UP000031760">
    <property type="component" value="Chromosome"/>
</dbReference>
<dbReference type="AlphaFoldDB" id="W8W0Q1"/>